<dbReference type="SUPFAM" id="SSF53732">
    <property type="entry name" value="Aconitase iron-sulfur domain"/>
    <property type="match status" value="1"/>
</dbReference>
<dbReference type="AlphaFoldDB" id="A0AB73IIS3"/>
<organism evidence="16 17">
    <name type="scientific">Paraburkholderia caledonica</name>
    <dbReference type="NCBI Taxonomy" id="134536"/>
    <lineage>
        <taxon>Bacteria</taxon>
        <taxon>Pseudomonadati</taxon>
        <taxon>Pseudomonadota</taxon>
        <taxon>Betaproteobacteria</taxon>
        <taxon>Burkholderiales</taxon>
        <taxon>Burkholderiaceae</taxon>
        <taxon>Paraburkholderia</taxon>
    </lineage>
</organism>
<evidence type="ECO:0000256" key="5">
    <source>
        <dbReference type="ARBA" id="ARBA00011271"/>
    </source>
</evidence>
<comment type="subunit">
    <text evidence="5">Heterodimer of LeuC and LeuD.</text>
</comment>
<evidence type="ECO:0000256" key="14">
    <source>
        <dbReference type="ARBA" id="ARBA00023304"/>
    </source>
</evidence>
<comment type="pathway">
    <text evidence="4">Amino-acid biosynthesis; L-leucine biosynthesis; L-leucine from 3-methyl-2-oxobutanoate: step 2/4.</text>
</comment>
<evidence type="ECO:0000256" key="4">
    <source>
        <dbReference type="ARBA" id="ARBA00004729"/>
    </source>
</evidence>
<evidence type="ECO:0000256" key="11">
    <source>
        <dbReference type="ARBA" id="ARBA00023004"/>
    </source>
</evidence>
<comment type="function">
    <text evidence="3">Catalyzes the isomerization between 2-isopropylmalate and 3-isopropylmalate, via the formation of 2-isopropylmaleate.</text>
</comment>
<dbReference type="EMBL" id="JAURTK010000007">
    <property type="protein sequence ID" value="MDP9649928.1"/>
    <property type="molecule type" value="Genomic_DNA"/>
</dbReference>
<keyword evidence="14" id="KW-0100">Branched-chain amino acid biosynthesis</keyword>
<dbReference type="PRINTS" id="PR00415">
    <property type="entry name" value="ACONITASE"/>
</dbReference>
<evidence type="ECO:0000256" key="9">
    <source>
        <dbReference type="ARBA" id="ARBA00022605"/>
    </source>
</evidence>
<evidence type="ECO:0000256" key="1">
    <source>
        <dbReference type="ARBA" id="ARBA00000491"/>
    </source>
</evidence>
<dbReference type="InterPro" id="IPR018136">
    <property type="entry name" value="Aconitase_4Fe-4S_BS"/>
</dbReference>
<dbReference type="NCBIfam" id="NF004016">
    <property type="entry name" value="PRK05478.1"/>
    <property type="match status" value="1"/>
</dbReference>
<evidence type="ECO:0000256" key="8">
    <source>
        <dbReference type="ARBA" id="ARBA00022485"/>
    </source>
</evidence>
<name>A0AB73IIS3_9BURK</name>
<keyword evidence="8" id="KW-0004">4Fe-4S</keyword>
<comment type="caution">
    <text evidence="16">The sequence shown here is derived from an EMBL/GenBank/DDBJ whole genome shotgun (WGS) entry which is preliminary data.</text>
</comment>
<evidence type="ECO:0000256" key="7">
    <source>
        <dbReference type="ARBA" id="ARBA00022430"/>
    </source>
</evidence>
<dbReference type="GO" id="GO:0051539">
    <property type="term" value="F:4 iron, 4 sulfur cluster binding"/>
    <property type="evidence" value="ECO:0007669"/>
    <property type="project" value="UniProtKB-KW"/>
</dbReference>
<keyword evidence="10" id="KW-0479">Metal-binding</keyword>
<evidence type="ECO:0000259" key="15">
    <source>
        <dbReference type="Pfam" id="PF00330"/>
    </source>
</evidence>
<comment type="catalytic activity">
    <reaction evidence="1">
        <text>(2R,3S)-3-isopropylmalate = (2S)-2-isopropylmalate</text>
        <dbReference type="Rhea" id="RHEA:32287"/>
        <dbReference type="ChEBI" id="CHEBI:1178"/>
        <dbReference type="ChEBI" id="CHEBI:35121"/>
        <dbReference type="EC" id="4.2.1.33"/>
    </reaction>
</comment>
<keyword evidence="7" id="KW-0432">Leucine biosynthesis</keyword>
<dbReference type="InterPro" id="IPR036008">
    <property type="entry name" value="Aconitase_4Fe-4S_dom"/>
</dbReference>
<evidence type="ECO:0000256" key="10">
    <source>
        <dbReference type="ARBA" id="ARBA00022723"/>
    </source>
</evidence>
<proteinExistence type="predicted"/>
<dbReference type="InterPro" id="IPR015931">
    <property type="entry name" value="Acnase/IPM_dHydase_lsu_aba_1/3"/>
</dbReference>
<accession>A0AB73IIS3</accession>
<keyword evidence="9" id="KW-0028">Amino-acid biosynthesis</keyword>
<dbReference type="InterPro" id="IPR004430">
    <property type="entry name" value="3-IsopropMal_deHydase_lsu"/>
</dbReference>
<dbReference type="PANTHER" id="PTHR43822">
    <property type="entry name" value="HOMOACONITASE, MITOCHONDRIAL-RELATED"/>
    <property type="match status" value="1"/>
</dbReference>
<keyword evidence="12" id="KW-0411">Iron-sulfur</keyword>
<dbReference type="InterPro" id="IPR050067">
    <property type="entry name" value="IPM_dehydratase_rel_enz"/>
</dbReference>
<evidence type="ECO:0000256" key="13">
    <source>
        <dbReference type="ARBA" id="ARBA00023239"/>
    </source>
</evidence>
<dbReference type="NCBIfam" id="TIGR00170">
    <property type="entry name" value="leuC"/>
    <property type="match status" value="1"/>
</dbReference>
<dbReference type="PROSITE" id="PS01244">
    <property type="entry name" value="ACONITASE_2"/>
    <property type="match status" value="1"/>
</dbReference>
<dbReference type="RefSeq" id="WP_392395121.1">
    <property type="nucleotide sequence ID" value="NZ_JAURTK010000007.1"/>
</dbReference>
<dbReference type="EC" id="4.2.1.33" evidence="6"/>
<dbReference type="GO" id="GO:0003861">
    <property type="term" value="F:3-isopropylmalate dehydratase activity"/>
    <property type="evidence" value="ECO:0007669"/>
    <property type="project" value="UniProtKB-EC"/>
</dbReference>
<evidence type="ECO:0000313" key="17">
    <source>
        <dbReference type="Proteomes" id="UP001229486"/>
    </source>
</evidence>
<dbReference type="GO" id="GO:0009098">
    <property type="term" value="P:L-leucine biosynthetic process"/>
    <property type="evidence" value="ECO:0007669"/>
    <property type="project" value="UniProtKB-KW"/>
</dbReference>
<evidence type="ECO:0000256" key="3">
    <source>
        <dbReference type="ARBA" id="ARBA00002695"/>
    </source>
</evidence>
<keyword evidence="13 16" id="KW-0456">Lyase</keyword>
<evidence type="ECO:0000313" key="16">
    <source>
        <dbReference type="EMBL" id="MDP9649928.1"/>
    </source>
</evidence>
<reference evidence="16" key="1">
    <citation type="submission" date="2023-07" db="EMBL/GenBank/DDBJ databases">
        <title>Sorghum-associated microbial communities from plants grown in Nebraska, USA.</title>
        <authorList>
            <person name="Schachtman D."/>
        </authorList>
    </citation>
    <scope>NUCLEOTIDE SEQUENCE</scope>
    <source>
        <strain evidence="16">DS1061</strain>
    </source>
</reference>
<dbReference type="InterPro" id="IPR001030">
    <property type="entry name" value="Acoase/IPM_deHydtase_lsu_aba"/>
</dbReference>
<evidence type="ECO:0000256" key="6">
    <source>
        <dbReference type="ARBA" id="ARBA00011998"/>
    </source>
</evidence>
<protein>
    <recommendedName>
        <fullName evidence="6">3-isopropylmalate dehydratase</fullName>
        <ecNumber evidence="6">4.2.1.33</ecNumber>
    </recommendedName>
</protein>
<evidence type="ECO:0000256" key="12">
    <source>
        <dbReference type="ARBA" id="ARBA00023014"/>
    </source>
</evidence>
<gene>
    <name evidence="16" type="ORF">J2793_005396</name>
</gene>
<sequence length="465" mass="48996">MAQTLFDRIWDAHVVTDLGGGWALLAIDRHLLHDLSGPGGFETLAARGLPVSRPDLSFATADHAVSSAPHRTGETNPAGAKLYASLRRYCDSASVPFYDLGKAGQGIVHVMAPEMGLTLPGTTIVCGDSHTCTHGGLGALAFGIGSSELAHVLATQTVRQKKPRQMRITYTGALGKGVFAKDLALHVIAKLGCSAGVGYAIEHSGSALKRLSVEERLTLCNMSVELGSKIAFCPPDDVTFDFLRGLPYAPAGDEFEHAVSEWRKLRSEDDAHFDVEVSIDLSDVEPMVTWGTTPEHALAVTSAVPDPTDSTDAERRKGVEAALEYMGLSGGRSLAGTSVDWVFIGSCANSRISDLREAASIVRGKHVAPSVRAWVVPGSQLVKEIAEAEGLADVFRSAGFEWREPGCSMCVAANGDVVPPGQRIVSTSNRNFIGRQGPGARTHLASPATAAAAAIAGAIVDPRRG</sequence>
<dbReference type="Gene3D" id="3.30.499.10">
    <property type="entry name" value="Aconitase, domain 3"/>
    <property type="match status" value="2"/>
</dbReference>
<dbReference type="GO" id="GO:0046872">
    <property type="term" value="F:metal ion binding"/>
    <property type="evidence" value="ECO:0007669"/>
    <property type="project" value="UniProtKB-KW"/>
</dbReference>
<feature type="domain" description="Aconitase/3-isopropylmalate dehydratase large subunit alpha/beta/alpha" evidence="15">
    <location>
        <begin position="7"/>
        <end position="457"/>
    </location>
</feature>
<dbReference type="Proteomes" id="UP001229486">
    <property type="component" value="Unassembled WGS sequence"/>
</dbReference>
<dbReference type="PANTHER" id="PTHR43822:SF9">
    <property type="entry name" value="3-ISOPROPYLMALATE DEHYDRATASE"/>
    <property type="match status" value="1"/>
</dbReference>
<dbReference type="NCBIfam" id="NF009116">
    <property type="entry name" value="PRK12466.1"/>
    <property type="match status" value="1"/>
</dbReference>
<keyword evidence="11" id="KW-0408">Iron</keyword>
<comment type="cofactor">
    <cofactor evidence="2">
        <name>[4Fe-4S] cluster</name>
        <dbReference type="ChEBI" id="CHEBI:49883"/>
    </cofactor>
</comment>
<dbReference type="Pfam" id="PF00330">
    <property type="entry name" value="Aconitase"/>
    <property type="match status" value="1"/>
</dbReference>
<evidence type="ECO:0000256" key="2">
    <source>
        <dbReference type="ARBA" id="ARBA00001966"/>
    </source>
</evidence>